<proteinExistence type="predicted"/>
<gene>
    <name evidence="2" type="ORF">N9A08_01745</name>
</gene>
<organism evidence="2 3">
    <name type="scientific">Arthrobacter koreensis</name>
    <dbReference type="NCBI Taxonomy" id="199136"/>
    <lineage>
        <taxon>Bacteria</taxon>
        <taxon>Bacillati</taxon>
        <taxon>Actinomycetota</taxon>
        <taxon>Actinomycetes</taxon>
        <taxon>Micrococcales</taxon>
        <taxon>Micrococcaceae</taxon>
        <taxon>Arthrobacter</taxon>
    </lineage>
</organism>
<dbReference type="InterPro" id="IPR006311">
    <property type="entry name" value="TAT_signal"/>
</dbReference>
<dbReference type="Proteomes" id="UP001063368">
    <property type="component" value="Chromosome"/>
</dbReference>
<dbReference type="InterPro" id="IPR027939">
    <property type="entry name" value="NMT1/THI5"/>
</dbReference>
<dbReference type="InterPro" id="IPR015168">
    <property type="entry name" value="SsuA/THI5"/>
</dbReference>
<accession>A0ABY6FTJ5</accession>
<evidence type="ECO:0000313" key="2">
    <source>
        <dbReference type="EMBL" id="UYB36435.1"/>
    </source>
</evidence>
<dbReference type="RefSeq" id="WP_091608389.1">
    <property type="nucleotide sequence ID" value="NZ_CECE01000010.1"/>
</dbReference>
<keyword evidence="3" id="KW-1185">Reference proteome</keyword>
<name>A0ABY6FTJ5_9MICC</name>
<dbReference type="Gene3D" id="3.40.190.10">
    <property type="entry name" value="Periplasmic binding protein-like II"/>
    <property type="match status" value="2"/>
</dbReference>
<dbReference type="EMBL" id="CP106856">
    <property type="protein sequence ID" value="UYB36435.1"/>
    <property type="molecule type" value="Genomic_DNA"/>
</dbReference>
<dbReference type="Pfam" id="PF09084">
    <property type="entry name" value="NMT1"/>
    <property type="match status" value="1"/>
</dbReference>
<dbReference type="PANTHER" id="PTHR31528:SF15">
    <property type="entry name" value="RIBOFLAVIN-BINDING PROTEIN RIBY"/>
    <property type="match status" value="1"/>
</dbReference>
<evidence type="ECO:0000313" key="3">
    <source>
        <dbReference type="Proteomes" id="UP001063368"/>
    </source>
</evidence>
<reference evidence="2" key="1">
    <citation type="submission" date="2022-09" db="EMBL/GenBank/DDBJ databases">
        <authorList>
            <person name="Li D."/>
            <person name="Cheng J."/>
            <person name="Li Y."/>
        </authorList>
    </citation>
    <scope>NUCLEOTIDE SEQUENCE</scope>
    <source>
        <strain evidence="2">DL</strain>
    </source>
</reference>
<dbReference type="SUPFAM" id="SSF53850">
    <property type="entry name" value="Periplasmic binding protein-like II"/>
    <property type="match status" value="1"/>
</dbReference>
<dbReference type="PROSITE" id="PS51318">
    <property type="entry name" value="TAT"/>
    <property type="match status" value="1"/>
</dbReference>
<feature type="domain" description="SsuA/THI5-like" evidence="1">
    <location>
        <begin position="66"/>
        <end position="273"/>
    </location>
</feature>
<sequence length="357" mass="38090">MFPTNAQTQRPPINRRGFLTGALGVATLGAFSSTIVSCGSSTAPAATGGLKDFTYLSYLPMETLSVAPELLADAGGYFAEQGLKVTFQTTKGSPQALQTLISGVAPLTRVGAIDLMTAAADGQPLVNVGSIVRGSSIRTLYSKDHPLEKPEDFLGTTMGVPSEGGTSDKSLSLMLHKAGFDPSEVKRQVVGLGPGTFELVKRGDIVGYMVSIDQSIVASQQFEGEAAVFDAGDSVRADAQVYTATKEGLEEHGDDIRKYLAAIHDATQAIVDDEELDGVLETMRSKYSFASLDDDTVAKESLRQSRNLWTAKGTQPLLQTVEEYWVEGYEELVDAGMIPAGSDPKQWMDNSYLPASK</sequence>
<protein>
    <submittedName>
        <fullName evidence="2">ABC transporter substrate-binding protein</fullName>
    </submittedName>
</protein>
<evidence type="ECO:0000259" key="1">
    <source>
        <dbReference type="Pfam" id="PF09084"/>
    </source>
</evidence>
<dbReference type="PANTHER" id="PTHR31528">
    <property type="entry name" value="4-AMINO-5-HYDROXYMETHYL-2-METHYLPYRIMIDINE PHOSPHATE SYNTHASE THI11-RELATED"/>
    <property type="match status" value="1"/>
</dbReference>